<protein>
    <submittedName>
        <fullName evidence="1">Uncharacterized protein</fullName>
    </submittedName>
</protein>
<gene>
    <name evidence="1" type="ORF">Dform_00523</name>
</gene>
<name>A0A1P8F613_9CHLR</name>
<dbReference type="OrthoDB" id="7364083at2"/>
<sequence>MPDVTTDSASYVLTHVKDFIVPVLKILDLLGGVAELGEIENKFYEKFHANLDPSKEWLKITPNHHKELWRDYCGTRVAYRFLRPLGYITTIPGGIYGSIYQLTPKGRELLKE</sequence>
<evidence type="ECO:0000313" key="1">
    <source>
        <dbReference type="EMBL" id="APV43878.1"/>
    </source>
</evidence>
<accession>A0A1P8F613</accession>
<organism evidence="1 2">
    <name type="scientific">Dehalogenimonas formicexedens</name>
    <dbReference type="NCBI Taxonomy" id="1839801"/>
    <lineage>
        <taxon>Bacteria</taxon>
        <taxon>Bacillati</taxon>
        <taxon>Chloroflexota</taxon>
        <taxon>Dehalococcoidia</taxon>
        <taxon>Dehalococcoidales</taxon>
        <taxon>Dehalococcoidaceae</taxon>
        <taxon>Dehalogenimonas</taxon>
    </lineage>
</organism>
<evidence type="ECO:0000313" key="2">
    <source>
        <dbReference type="Proteomes" id="UP000185934"/>
    </source>
</evidence>
<dbReference type="EMBL" id="CP018258">
    <property type="protein sequence ID" value="APV43878.1"/>
    <property type="molecule type" value="Genomic_DNA"/>
</dbReference>
<dbReference type="KEGG" id="dfo:Dform_00523"/>
<keyword evidence="2" id="KW-1185">Reference proteome</keyword>
<reference evidence="2" key="1">
    <citation type="submission" date="2016-11" db="EMBL/GenBank/DDBJ databases">
        <title>Dehalogenimonas formicexedens sp. nov., a chlorinated alkane respiring bacterium isolated from contaminated groundwater.</title>
        <authorList>
            <person name="Key T.A."/>
            <person name="Bowman K.S."/>
            <person name="Lee I."/>
            <person name="Chun J."/>
            <person name="Albuquerque L."/>
            <person name="da Costa M.S."/>
            <person name="Rainey F.A."/>
            <person name="Moe W.M."/>
        </authorList>
    </citation>
    <scope>NUCLEOTIDE SEQUENCE [LARGE SCALE GENOMIC DNA]</scope>
    <source>
        <strain evidence="2">NSZ-14</strain>
    </source>
</reference>
<dbReference type="AlphaFoldDB" id="A0A1P8F613"/>
<proteinExistence type="predicted"/>
<dbReference type="RefSeq" id="WP_145925517.1">
    <property type="nucleotide sequence ID" value="NZ_CP018258.1"/>
</dbReference>
<dbReference type="Proteomes" id="UP000185934">
    <property type="component" value="Chromosome"/>
</dbReference>